<protein>
    <submittedName>
        <fullName evidence="1">Uncharacterized protein</fullName>
    </submittedName>
</protein>
<evidence type="ECO:0000313" key="1">
    <source>
        <dbReference type="EMBL" id="KAG5580990.1"/>
    </source>
</evidence>
<sequence>MKREVHGQAITSVPSQVLTQFINMEDIASTLHTVQSYLMSLPEQYPSQQSGLHSNSTTSLAQTLAKLIFDFSIRLHLEAFTNDSRKTRKCMVQLLFE</sequence>
<dbReference type="EMBL" id="JACXVP010000010">
    <property type="protein sequence ID" value="KAG5580990.1"/>
    <property type="molecule type" value="Genomic_DNA"/>
</dbReference>
<proteinExistence type="predicted"/>
<keyword evidence="2" id="KW-1185">Reference proteome</keyword>
<gene>
    <name evidence="1" type="ORF">H5410_051617</name>
</gene>
<name>A0A9J5X193_SOLCO</name>
<dbReference type="Proteomes" id="UP000824120">
    <property type="component" value="Chromosome 10"/>
</dbReference>
<accession>A0A9J5X193</accession>
<comment type="caution">
    <text evidence="1">The sequence shown here is derived from an EMBL/GenBank/DDBJ whole genome shotgun (WGS) entry which is preliminary data.</text>
</comment>
<reference evidence="1 2" key="1">
    <citation type="submission" date="2020-09" db="EMBL/GenBank/DDBJ databases">
        <title>De no assembly of potato wild relative species, Solanum commersonii.</title>
        <authorList>
            <person name="Cho K."/>
        </authorList>
    </citation>
    <scope>NUCLEOTIDE SEQUENCE [LARGE SCALE GENOMIC DNA]</scope>
    <source>
        <strain evidence="1">LZ3.2</strain>
        <tissue evidence="1">Leaf</tissue>
    </source>
</reference>
<organism evidence="1 2">
    <name type="scientific">Solanum commersonii</name>
    <name type="common">Commerson's wild potato</name>
    <name type="synonym">Commerson's nightshade</name>
    <dbReference type="NCBI Taxonomy" id="4109"/>
    <lineage>
        <taxon>Eukaryota</taxon>
        <taxon>Viridiplantae</taxon>
        <taxon>Streptophyta</taxon>
        <taxon>Embryophyta</taxon>
        <taxon>Tracheophyta</taxon>
        <taxon>Spermatophyta</taxon>
        <taxon>Magnoliopsida</taxon>
        <taxon>eudicotyledons</taxon>
        <taxon>Gunneridae</taxon>
        <taxon>Pentapetalae</taxon>
        <taxon>asterids</taxon>
        <taxon>lamiids</taxon>
        <taxon>Solanales</taxon>
        <taxon>Solanaceae</taxon>
        <taxon>Solanoideae</taxon>
        <taxon>Solaneae</taxon>
        <taxon>Solanum</taxon>
    </lineage>
</organism>
<dbReference type="OrthoDB" id="1303247at2759"/>
<evidence type="ECO:0000313" key="2">
    <source>
        <dbReference type="Proteomes" id="UP000824120"/>
    </source>
</evidence>
<dbReference type="AlphaFoldDB" id="A0A9J5X193"/>